<sequence>MNKILRLGSLFFSMVLLVFGIIRIMSGRENSGVFYLIAAVGFYIIYFSYKRSQGKD</sequence>
<proteinExistence type="predicted"/>
<dbReference type="RefSeq" id="WP_020816755.1">
    <property type="nucleotide sequence ID" value="NZ_ATAY01000088.1"/>
</dbReference>
<evidence type="ECO:0000313" key="3">
    <source>
        <dbReference type="Proteomes" id="UP000016860"/>
    </source>
</evidence>
<accession>U4QXF2</accession>
<keyword evidence="1" id="KW-0812">Transmembrane</keyword>
<dbReference type="AlphaFoldDB" id="U4QXF2"/>
<feature type="transmembrane region" description="Helical" evidence="1">
    <location>
        <begin position="32"/>
        <end position="49"/>
    </location>
</feature>
<keyword evidence="1" id="KW-1133">Transmembrane helix</keyword>
<name>U4QXF2_9FIRM</name>
<organism evidence="2 3">
    <name type="scientific">Ruminiclostridium papyrosolvens C7</name>
    <dbReference type="NCBI Taxonomy" id="1330534"/>
    <lineage>
        <taxon>Bacteria</taxon>
        <taxon>Bacillati</taxon>
        <taxon>Bacillota</taxon>
        <taxon>Clostridia</taxon>
        <taxon>Eubacteriales</taxon>
        <taxon>Oscillospiraceae</taxon>
        <taxon>Ruminiclostridium</taxon>
    </lineage>
</organism>
<dbReference type="STRING" id="1330534.L323_16765"/>
<dbReference type="PATRIC" id="fig|1330534.3.peg.3323"/>
<reference evidence="2 3" key="1">
    <citation type="journal article" date="2013" name="Genome Announc.">
        <title>Draft Genome Sequence of the Cellulolytic Bacterium Clostridium papyrosolvens C7 (ATCC 700395).</title>
        <authorList>
            <person name="Zepeda V."/>
            <person name="Dassa B."/>
            <person name="Borovok I."/>
            <person name="Lamed R."/>
            <person name="Bayer E.A."/>
            <person name="Cate J.H."/>
        </authorList>
    </citation>
    <scope>NUCLEOTIDE SEQUENCE [LARGE SCALE GENOMIC DNA]</scope>
    <source>
        <strain evidence="2 3">C7</strain>
    </source>
</reference>
<keyword evidence="1" id="KW-0472">Membrane</keyword>
<gene>
    <name evidence="2" type="ORF">L323_16765</name>
</gene>
<dbReference type="EMBL" id="ATAY01000088">
    <property type="protein sequence ID" value="EPR09214.1"/>
    <property type="molecule type" value="Genomic_DNA"/>
</dbReference>
<evidence type="ECO:0000256" key="1">
    <source>
        <dbReference type="SAM" id="Phobius"/>
    </source>
</evidence>
<protein>
    <submittedName>
        <fullName evidence="2">Uncharacterized protein</fullName>
    </submittedName>
</protein>
<comment type="caution">
    <text evidence="2">The sequence shown here is derived from an EMBL/GenBank/DDBJ whole genome shotgun (WGS) entry which is preliminary data.</text>
</comment>
<dbReference type="Proteomes" id="UP000016860">
    <property type="component" value="Unassembled WGS sequence"/>
</dbReference>
<feature type="transmembrane region" description="Helical" evidence="1">
    <location>
        <begin position="7"/>
        <end position="26"/>
    </location>
</feature>
<evidence type="ECO:0000313" key="2">
    <source>
        <dbReference type="EMBL" id="EPR09214.1"/>
    </source>
</evidence>